<keyword evidence="2" id="KW-0472">Membrane</keyword>
<feature type="domain" description="Penicillin-binding protein transpeptidase" evidence="3">
    <location>
        <begin position="165"/>
        <end position="504"/>
    </location>
</feature>
<dbReference type="PANTHER" id="PTHR30627">
    <property type="entry name" value="PEPTIDOGLYCAN D,D-TRANSPEPTIDASE"/>
    <property type="match status" value="1"/>
</dbReference>
<dbReference type="Gene3D" id="3.90.1310.10">
    <property type="entry name" value="Penicillin-binding protein 2a (Domain 2)"/>
    <property type="match status" value="1"/>
</dbReference>
<evidence type="ECO:0000256" key="1">
    <source>
        <dbReference type="SAM" id="MobiDB-lite"/>
    </source>
</evidence>
<evidence type="ECO:0000313" key="5">
    <source>
        <dbReference type="Proteomes" id="UP001469749"/>
    </source>
</evidence>
<reference evidence="4 5" key="1">
    <citation type="submission" date="2024-03" db="EMBL/GenBank/DDBJ databases">
        <title>Human intestinal bacterial collection.</title>
        <authorList>
            <person name="Pauvert C."/>
            <person name="Hitch T.C.A."/>
            <person name="Clavel T."/>
        </authorList>
    </citation>
    <scope>NUCLEOTIDE SEQUENCE [LARGE SCALE GENOMIC DNA]</scope>
    <source>
        <strain evidence="4 5">CLA-AA-H190</strain>
    </source>
</reference>
<dbReference type="EMBL" id="JBBMEK010000069">
    <property type="protein sequence ID" value="MEQ2364897.1"/>
    <property type="molecule type" value="Genomic_DNA"/>
</dbReference>
<feature type="transmembrane region" description="Helical" evidence="2">
    <location>
        <begin position="20"/>
        <end position="37"/>
    </location>
</feature>
<gene>
    <name evidence="4" type="ORF">WMO25_07280</name>
</gene>
<feature type="compositionally biased region" description="Acidic residues" evidence="1">
    <location>
        <begin position="521"/>
        <end position="531"/>
    </location>
</feature>
<sequence>MIRKLIKFLKKCWGKKAAYAYAGLMLTACILTYKLYFASGSNIFKSEEEKASVASSVAEGKIAYGEKNIIQGDITDRNDTVIMTSDSVDGYAHYKDAEAYTQAIGFASKDASYLLGKTSKAWLYDALPGTNKGCTIQTTLDSDLQEYCYSKLKNACTGNGAGDEGSIVVLEAKTGRVLTWAYTPSFDVTELLTAYAAANHNTTTWEDIVENTLHSETYPMLHPRMPGSVFKILTSIGIIEKGESCLSETVYDGTGYLQLENSVLPNAGGQVYGEIGFKQAFMDSVNVYFAKKAIEDVGKARMDELAERCSIGTPQYFDFGMMLSKYDFNNNDEELARTAIGQQNVQMSAMHVAMLTMGAACDGQIAKPHMIQQVYRTKEKKTAEGSTYSKGEIVQEEKIDTGYMHIMSPETSEVIRDAMEGKGEALKQESGMDLVVNGQSIGIGCKTGTGQIDSSAGGYSGYNNIWLTSYVPADDPQYIIVLNKYKVDGSGTSSYGATMFEDLIDVCNRIYNNNHLNPTDNADETETDESDASAKEEAAAHV</sequence>
<dbReference type="SUPFAM" id="SSF56601">
    <property type="entry name" value="beta-lactamase/transpeptidase-like"/>
    <property type="match status" value="1"/>
</dbReference>
<dbReference type="Pfam" id="PF00905">
    <property type="entry name" value="Transpeptidase"/>
    <property type="match status" value="1"/>
</dbReference>
<feature type="region of interest" description="Disordered" evidence="1">
    <location>
        <begin position="515"/>
        <end position="542"/>
    </location>
</feature>
<dbReference type="PANTHER" id="PTHR30627:SF24">
    <property type="entry name" value="PENICILLIN-BINDING PROTEIN 4B"/>
    <property type="match status" value="1"/>
</dbReference>
<dbReference type="InterPro" id="IPR001460">
    <property type="entry name" value="PCN-bd_Tpept"/>
</dbReference>
<protein>
    <submittedName>
        <fullName evidence="4">Penicillin-binding transpeptidase domain-containing protein</fullName>
    </submittedName>
</protein>
<name>A0ABV1B433_9FIRM</name>
<keyword evidence="2" id="KW-1133">Transmembrane helix</keyword>
<organism evidence="4 5">
    <name type="scientific">Coprococcus intestinihominis</name>
    <dbReference type="NCBI Taxonomy" id="3133154"/>
    <lineage>
        <taxon>Bacteria</taxon>
        <taxon>Bacillati</taxon>
        <taxon>Bacillota</taxon>
        <taxon>Clostridia</taxon>
        <taxon>Lachnospirales</taxon>
        <taxon>Lachnospiraceae</taxon>
        <taxon>Coprococcus</taxon>
    </lineage>
</organism>
<keyword evidence="5" id="KW-1185">Reference proteome</keyword>
<dbReference type="RefSeq" id="WP_349084751.1">
    <property type="nucleotide sequence ID" value="NZ_JBBMEK010000069.1"/>
</dbReference>
<dbReference type="Proteomes" id="UP001469749">
    <property type="component" value="Unassembled WGS sequence"/>
</dbReference>
<dbReference type="PROSITE" id="PS51257">
    <property type="entry name" value="PROKAR_LIPOPROTEIN"/>
    <property type="match status" value="1"/>
</dbReference>
<keyword evidence="2" id="KW-0812">Transmembrane</keyword>
<dbReference type="Gene3D" id="3.40.710.10">
    <property type="entry name" value="DD-peptidase/beta-lactamase superfamily"/>
    <property type="match status" value="1"/>
</dbReference>
<proteinExistence type="predicted"/>
<feature type="compositionally biased region" description="Basic and acidic residues" evidence="1">
    <location>
        <begin position="532"/>
        <end position="542"/>
    </location>
</feature>
<comment type="caution">
    <text evidence="4">The sequence shown here is derived from an EMBL/GenBank/DDBJ whole genome shotgun (WGS) entry which is preliminary data.</text>
</comment>
<evidence type="ECO:0000256" key="2">
    <source>
        <dbReference type="SAM" id="Phobius"/>
    </source>
</evidence>
<dbReference type="InterPro" id="IPR012338">
    <property type="entry name" value="Beta-lactam/transpept-like"/>
</dbReference>
<dbReference type="InterPro" id="IPR050515">
    <property type="entry name" value="Beta-lactam/transpept"/>
</dbReference>
<evidence type="ECO:0000259" key="3">
    <source>
        <dbReference type="Pfam" id="PF00905"/>
    </source>
</evidence>
<evidence type="ECO:0000313" key="4">
    <source>
        <dbReference type="EMBL" id="MEQ2364897.1"/>
    </source>
</evidence>
<accession>A0ABV1B433</accession>